<evidence type="ECO:0000256" key="6">
    <source>
        <dbReference type="ARBA" id="ARBA00022989"/>
    </source>
</evidence>
<dbReference type="SUPFAM" id="SSF53448">
    <property type="entry name" value="Nucleotide-diphospho-sugar transferases"/>
    <property type="match status" value="1"/>
</dbReference>
<feature type="transmembrane region" description="Helical" evidence="9">
    <location>
        <begin position="554"/>
        <end position="577"/>
    </location>
</feature>
<feature type="transmembrane region" description="Helical" evidence="9">
    <location>
        <begin position="525"/>
        <end position="542"/>
    </location>
</feature>
<dbReference type="GeneID" id="98182057"/>
<keyword evidence="6 9" id="KW-1133">Transmembrane helix</keyword>
<evidence type="ECO:0000256" key="9">
    <source>
        <dbReference type="SAM" id="Phobius"/>
    </source>
</evidence>
<dbReference type="Gene3D" id="3.90.550.10">
    <property type="entry name" value="Spore Coat Polysaccharide Biosynthesis Protein SpsA, Chain A"/>
    <property type="match status" value="1"/>
</dbReference>
<comment type="caution">
    <text evidence="10">The sequence shown here is derived from an EMBL/GenBank/DDBJ whole genome shotgun (WGS) entry which is preliminary data.</text>
</comment>
<feature type="transmembrane region" description="Helical" evidence="9">
    <location>
        <begin position="98"/>
        <end position="117"/>
    </location>
</feature>
<evidence type="ECO:0000313" key="11">
    <source>
        <dbReference type="Proteomes" id="UP001628179"/>
    </source>
</evidence>
<dbReference type="RefSeq" id="XP_070922835.1">
    <property type="nucleotide sequence ID" value="XM_071066734.1"/>
</dbReference>
<evidence type="ECO:0000313" key="10">
    <source>
        <dbReference type="EMBL" id="GAB1321105.1"/>
    </source>
</evidence>
<keyword evidence="3" id="KW-0328">Glycosyltransferase</keyword>
<name>A0ABQ0GTP6_9PEZI</name>
<organism evidence="10 11">
    <name type="scientific">Madurella fahalii</name>
    <dbReference type="NCBI Taxonomy" id="1157608"/>
    <lineage>
        <taxon>Eukaryota</taxon>
        <taxon>Fungi</taxon>
        <taxon>Dikarya</taxon>
        <taxon>Ascomycota</taxon>
        <taxon>Pezizomycotina</taxon>
        <taxon>Sordariomycetes</taxon>
        <taxon>Sordariomycetidae</taxon>
        <taxon>Sordariales</taxon>
        <taxon>Sordariales incertae sedis</taxon>
        <taxon>Madurella</taxon>
    </lineage>
</organism>
<reference evidence="10 11" key="1">
    <citation type="submission" date="2024-09" db="EMBL/GenBank/DDBJ databases">
        <title>Itraconazole resistance in Madurella fahalii resulting from another homologue of gene encoding cytochrome P450 14-alpha sterol demethylase (CYP51).</title>
        <authorList>
            <person name="Yoshioka I."/>
            <person name="Fahal A.H."/>
            <person name="Kaneko S."/>
            <person name="Yaguchi T."/>
        </authorList>
    </citation>
    <scope>NUCLEOTIDE SEQUENCE [LARGE SCALE GENOMIC DNA]</scope>
    <source>
        <strain evidence="10 11">IFM 68171</strain>
    </source>
</reference>
<evidence type="ECO:0000256" key="2">
    <source>
        <dbReference type="ARBA" id="ARBA00012543"/>
    </source>
</evidence>
<feature type="transmembrane region" description="Helical" evidence="9">
    <location>
        <begin position="123"/>
        <end position="148"/>
    </location>
</feature>
<evidence type="ECO:0000256" key="3">
    <source>
        <dbReference type="ARBA" id="ARBA00022676"/>
    </source>
</evidence>
<dbReference type="Proteomes" id="UP001628179">
    <property type="component" value="Unassembled WGS sequence"/>
</dbReference>
<dbReference type="EC" id="2.4.1.16" evidence="2"/>
<feature type="compositionally biased region" description="Polar residues" evidence="8">
    <location>
        <begin position="18"/>
        <end position="46"/>
    </location>
</feature>
<keyword evidence="5 9" id="KW-0812">Transmembrane</keyword>
<dbReference type="InterPro" id="IPR004835">
    <property type="entry name" value="Chitin_synth"/>
</dbReference>
<evidence type="ECO:0000256" key="5">
    <source>
        <dbReference type="ARBA" id="ARBA00022692"/>
    </source>
</evidence>
<dbReference type="PANTHER" id="PTHR22914">
    <property type="entry name" value="CHITIN SYNTHASE"/>
    <property type="match status" value="1"/>
</dbReference>
<dbReference type="Pfam" id="PF03142">
    <property type="entry name" value="Chitin_synth_2"/>
    <property type="match status" value="1"/>
</dbReference>
<evidence type="ECO:0000256" key="7">
    <source>
        <dbReference type="ARBA" id="ARBA00023136"/>
    </source>
</evidence>
<feature type="transmembrane region" description="Helical" evidence="9">
    <location>
        <begin position="499"/>
        <end position="519"/>
    </location>
</feature>
<evidence type="ECO:0000256" key="1">
    <source>
        <dbReference type="ARBA" id="ARBA00004141"/>
    </source>
</evidence>
<comment type="subcellular location">
    <subcellularLocation>
        <location evidence="1">Membrane</location>
        <topology evidence="1">Multi-pass membrane protein</topology>
    </subcellularLocation>
</comment>
<sequence length="634" mass="71232">MNHQPTLPGQTGPGEPPRSSTPHQARPSHASQVRKTAAGCSSTPESICSAEDTRPSSPQANDRENPSRPTTEYGWPILGDPVDSGKKLTVRQMTFQRAIFIILVFMINVGLAMAAVFGNTHSMILAFVVFFKAKDIICVVLSFFGLIIRAIRRKMNPPAEVNTRWILSLIPTYNESEEQILKCITSLRDNDLGKHKQVMVVVMDGKPKELRSEMSKIVVEHERPYHTLKSTTGSLRVTAGWINSVPVILIEKAKNCGKKDSLVLAHDLFNYPRDDMPLYTKFLREEIWKKVLPALTEGENFTEFHAVFCTDADSKIHKGCLRLLADALARDKNAIAAAGTVFVELEPGYEWSFWNLFQQFQYTFGQYVRRQAEGIIGKVTCLPGCVTLIAVRKEMAGAIQKYARSVHSDFILHHQVQNLGTDRRLTYSMLSQGSHLHTLFVPEAVSETVAPQSLRHYLSQRRRWGSNAHYNNYFLLAGEKMSPIIRITALIDAARQIFIYYRIMNTVFFIKAIVDHFIIWDILPLLVVGQLPLVWYAVCLFIEPELRKRMFKLVLGFLINKLISPFLAIMVFTEVAFNLGGSSWGLSGITATSQPSTPVSREVVETKEGDLEAGMVSVPPKTHQRPWSGTASVL</sequence>
<protein>
    <recommendedName>
        <fullName evidence="2">chitin synthase</fullName>
        <ecNumber evidence="2">2.4.1.16</ecNumber>
    </recommendedName>
</protein>
<keyword evidence="11" id="KW-1185">Reference proteome</keyword>
<gene>
    <name evidence="10" type="ORF">MFIFM68171_11315</name>
</gene>
<dbReference type="EMBL" id="BAAFSV010000006">
    <property type="protein sequence ID" value="GAB1321105.1"/>
    <property type="molecule type" value="Genomic_DNA"/>
</dbReference>
<evidence type="ECO:0000256" key="8">
    <source>
        <dbReference type="SAM" id="MobiDB-lite"/>
    </source>
</evidence>
<keyword evidence="4" id="KW-0808">Transferase</keyword>
<keyword evidence="7 9" id="KW-0472">Membrane</keyword>
<proteinExistence type="predicted"/>
<dbReference type="PANTHER" id="PTHR22914:SF41">
    <property type="entry name" value="CHITIN SYNTHASE 7"/>
    <property type="match status" value="1"/>
</dbReference>
<feature type="region of interest" description="Disordered" evidence="8">
    <location>
        <begin position="1"/>
        <end position="76"/>
    </location>
</feature>
<accession>A0ABQ0GTP6</accession>
<dbReference type="InterPro" id="IPR029044">
    <property type="entry name" value="Nucleotide-diphossugar_trans"/>
</dbReference>
<evidence type="ECO:0000256" key="4">
    <source>
        <dbReference type="ARBA" id="ARBA00022679"/>
    </source>
</evidence>